<dbReference type="SUPFAM" id="SSF56672">
    <property type="entry name" value="DNA/RNA polymerases"/>
    <property type="match status" value="1"/>
</dbReference>
<dbReference type="Pfam" id="PF00476">
    <property type="entry name" value="DNA_pol_A"/>
    <property type="match status" value="1"/>
</dbReference>
<evidence type="ECO:0000256" key="2">
    <source>
        <dbReference type="ARBA" id="ARBA00022705"/>
    </source>
</evidence>
<dbReference type="CDD" id="cd08642">
    <property type="entry name" value="DNA_pol_A_pol_I_A"/>
    <property type="match status" value="1"/>
</dbReference>
<reference evidence="5 6" key="1">
    <citation type="submission" date="2019-04" db="EMBL/GenBank/DDBJ databases">
        <authorList>
            <person name="Poehlein A."/>
            <person name="Bengelsdorf F.R."/>
            <person name="Duerre P."/>
            <person name="Daniel R."/>
        </authorList>
    </citation>
    <scope>NUCLEOTIDE SEQUENCE [LARGE SCALE GENOMIC DNA]</scope>
    <source>
        <strain evidence="5 6">BS-1</strain>
    </source>
</reference>
<evidence type="ECO:0000256" key="1">
    <source>
        <dbReference type="ARBA" id="ARBA00012417"/>
    </source>
</evidence>
<name>A0A4Z0Y9C9_9FIRM</name>
<feature type="domain" description="DNA-directed DNA polymerase family A palm" evidence="4">
    <location>
        <begin position="380"/>
        <end position="634"/>
    </location>
</feature>
<dbReference type="GO" id="GO:0006302">
    <property type="term" value="P:double-strand break repair"/>
    <property type="evidence" value="ECO:0007669"/>
    <property type="project" value="TreeGrafter"/>
</dbReference>
<keyword evidence="2" id="KW-0235">DNA replication</keyword>
<organism evidence="5 6">
    <name type="scientific">Caproiciproducens galactitolivorans</name>
    <dbReference type="NCBI Taxonomy" id="642589"/>
    <lineage>
        <taxon>Bacteria</taxon>
        <taxon>Bacillati</taxon>
        <taxon>Bacillota</taxon>
        <taxon>Clostridia</taxon>
        <taxon>Eubacteriales</taxon>
        <taxon>Acutalibacteraceae</taxon>
        <taxon>Caproiciproducens</taxon>
    </lineage>
</organism>
<dbReference type="GO" id="GO:0003887">
    <property type="term" value="F:DNA-directed DNA polymerase activity"/>
    <property type="evidence" value="ECO:0007669"/>
    <property type="project" value="UniProtKB-EC"/>
</dbReference>
<evidence type="ECO:0000313" key="5">
    <source>
        <dbReference type="EMBL" id="TGJ75503.1"/>
    </source>
</evidence>
<protein>
    <recommendedName>
        <fullName evidence="1">DNA-directed DNA polymerase</fullName>
        <ecNumber evidence="1">2.7.7.7</ecNumber>
    </recommendedName>
</protein>
<dbReference type="Proteomes" id="UP000297714">
    <property type="component" value="Unassembled WGS sequence"/>
</dbReference>
<proteinExistence type="predicted"/>
<keyword evidence="5" id="KW-0808">Transferase</keyword>
<dbReference type="PANTHER" id="PTHR10133:SF27">
    <property type="entry name" value="DNA POLYMERASE NU"/>
    <property type="match status" value="1"/>
</dbReference>
<dbReference type="EC" id="2.7.7.7" evidence="1"/>
<dbReference type="InterPro" id="IPR002298">
    <property type="entry name" value="DNA_polymerase_A"/>
</dbReference>
<evidence type="ECO:0000256" key="3">
    <source>
        <dbReference type="ARBA" id="ARBA00049244"/>
    </source>
</evidence>
<comment type="catalytic activity">
    <reaction evidence="3">
        <text>DNA(n) + a 2'-deoxyribonucleoside 5'-triphosphate = DNA(n+1) + diphosphate</text>
        <dbReference type="Rhea" id="RHEA:22508"/>
        <dbReference type="Rhea" id="RHEA-COMP:17339"/>
        <dbReference type="Rhea" id="RHEA-COMP:17340"/>
        <dbReference type="ChEBI" id="CHEBI:33019"/>
        <dbReference type="ChEBI" id="CHEBI:61560"/>
        <dbReference type="ChEBI" id="CHEBI:173112"/>
        <dbReference type="EC" id="2.7.7.7"/>
    </reaction>
</comment>
<dbReference type="SMART" id="SM00482">
    <property type="entry name" value="POLAc"/>
    <property type="match status" value="1"/>
</dbReference>
<dbReference type="Gene3D" id="1.10.150.20">
    <property type="entry name" value="5' to 3' exonuclease, C-terminal subdomain"/>
    <property type="match status" value="1"/>
</dbReference>
<dbReference type="InterPro" id="IPR001098">
    <property type="entry name" value="DNA-dir_DNA_pol_A_palm_dom"/>
</dbReference>
<dbReference type="InterPro" id="IPR012337">
    <property type="entry name" value="RNaseH-like_sf"/>
</dbReference>
<gene>
    <name evidence="5" type="primary">polA_2</name>
    <name evidence="5" type="ORF">CAGA_23840</name>
</gene>
<evidence type="ECO:0000313" key="6">
    <source>
        <dbReference type="Proteomes" id="UP000297714"/>
    </source>
</evidence>
<comment type="caution">
    <text evidence="5">The sequence shown here is derived from an EMBL/GenBank/DDBJ whole genome shotgun (WGS) entry which is preliminary data.</text>
</comment>
<dbReference type="SUPFAM" id="SSF53098">
    <property type="entry name" value="Ribonuclease H-like"/>
    <property type="match status" value="1"/>
</dbReference>
<dbReference type="AlphaFoldDB" id="A0A4Z0Y9C9"/>
<keyword evidence="6" id="KW-1185">Reference proteome</keyword>
<dbReference type="PANTHER" id="PTHR10133">
    <property type="entry name" value="DNA POLYMERASE I"/>
    <property type="match status" value="1"/>
</dbReference>
<evidence type="ECO:0000259" key="4">
    <source>
        <dbReference type="SMART" id="SM00482"/>
    </source>
</evidence>
<dbReference type="EMBL" id="SRMQ01000016">
    <property type="protein sequence ID" value="TGJ75503.1"/>
    <property type="molecule type" value="Genomic_DNA"/>
</dbReference>
<keyword evidence="5" id="KW-0548">Nucleotidyltransferase</keyword>
<sequence>MIHHLNIDLETFSSVPIAKAGLYKYVQSPDFQILLLGYSIDGAPPIVVDLASGEKIPGELLRALNDPNVIKHAYNAAFEWYCLTSCKNNLITGNPIDSLPSWRDTMLHALYCGYPASLDVAGKALGLPEDKRKLATGKALIRTFCVPCKPTARNGNRTRTLPQHEPEKWELFKEYNRQDVITEQEIERRLSPFPVPPEVQHQWETDLRINSRGVAVDLDLIHGALECSDTVTVALAKEAVQLTGLDNPNSVAQLSRWLTKETGEEVADLRKDTVAAMLGSNLNSDDARRVLEIRQELSKTSVKKYTAMTDAVCDDGRVRGLLQFYGANRTGRWAGRIIQPQNLPQTHINGGMLDLARDLVKDQKIESLKLIYGSVPDTLSQLIRTALVPSPGHKFVDADFSAIEARVIAWLAGEEWVLDVFRSHGKIYEATASQMFGVPIEKIVKGQPEYALRQKGKVATLALGYQGGSGSLISMGALKMGISEEDLPDIVRRWRDSNKRIVDLWYSVENTAINVVQTGRPAGVRGLIFALEGDHTTDQFFLTITLPSGRKLYYAKPFLSPNQWGNDSLHYYGMNQTSKKWEVIDTYGGKLVENCVQAIARDCLAENIERLEAAGFPVVFHVHDEVVIDVKKEKANLDTVCQIMSQPIPWAPGLPLKADGWVGSYYTKD</sequence>
<dbReference type="GO" id="GO:0006261">
    <property type="term" value="P:DNA-templated DNA replication"/>
    <property type="evidence" value="ECO:0007669"/>
    <property type="project" value="InterPro"/>
</dbReference>
<dbReference type="RefSeq" id="WP_207669583.1">
    <property type="nucleotide sequence ID" value="NZ_SRMQ01000016.1"/>
</dbReference>
<dbReference type="InterPro" id="IPR043502">
    <property type="entry name" value="DNA/RNA_pol_sf"/>
</dbReference>
<dbReference type="GO" id="GO:0003677">
    <property type="term" value="F:DNA binding"/>
    <property type="evidence" value="ECO:0007669"/>
    <property type="project" value="InterPro"/>
</dbReference>
<accession>A0A4Z0Y9C9</accession>